<feature type="region of interest" description="Disordered" evidence="1">
    <location>
        <begin position="308"/>
        <end position="416"/>
    </location>
</feature>
<feature type="compositionally biased region" description="Low complexity" evidence="1">
    <location>
        <begin position="227"/>
        <end position="257"/>
    </location>
</feature>
<feature type="region of interest" description="Disordered" evidence="1">
    <location>
        <begin position="166"/>
        <end position="277"/>
    </location>
</feature>
<feature type="compositionally biased region" description="Basic and acidic residues" evidence="1">
    <location>
        <begin position="179"/>
        <end position="188"/>
    </location>
</feature>
<feature type="compositionally biased region" description="Low complexity" evidence="1">
    <location>
        <begin position="383"/>
        <end position="406"/>
    </location>
</feature>
<evidence type="ECO:0000313" key="3">
    <source>
        <dbReference type="EMBL" id="KAF0023968.1"/>
    </source>
</evidence>
<dbReference type="GO" id="GO:0031012">
    <property type="term" value="C:extracellular matrix"/>
    <property type="evidence" value="ECO:0007669"/>
    <property type="project" value="TreeGrafter"/>
</dbReference>
<dbReference type="GO" id="GO:0030020">
    <property type="term" value="F:extracellular matrix structural constituent conferring tensile strength"/>
    <property type="evidence" value="ECO:0007669"/>
    <property type="project" value="TreeGrafter"/>
</dbReference>
<feature type="region of interest" description="Disordered" evidence="1">
    <location>
        <begin position="77"/>
        <end position="103"/>
    </location>
</feature>
<accession>A0A6A4RVC0</accession>
<name>A0A6A4RVC0_SCOMX</name>
<dbReference type="InterPro" id="IPR050149">
    <property type="entry name" value="Collagen_superfamily"/>
</dbReference>
<reference evidence="3 4" key="1">
    <citation type="submission" date="2019-06" db="EMBL/GenBank/DDBJ databases">
        <title>Draft genomes of female and male turbot (Scophthalmus maximus).</title>
        <authorList>
            <person name="Xu H."/>
            <person name="Xu X.-W."/>
            <person name="Shao C."/>
            <person name="Chen S."/>
        </authorList>
    </citation>
    <scope>NUCLEOTIDE SEQUENCE [LARGE SCALE GENOMIC DNA]</scope>
    <source>
        <strain evidence="3">Ysfricsl-2016a</strain>
        <tissue evidence="3">Blood</tissue>
    </source>
</reference>
<dbReference type="EMBL" id="VEVO01000022">
    <property type="protein sequence ID" value="KAF0023968.1"/>
    <property type="molecule type" value="Genomic_DNA"/>
</dbReference>
<comment type="caution">
    <text evidence="3">The sequence shown here is derived from an EMBL/GenBank/DDBJ whole genome shotgun (WGS) entry which is preliminary data.</text>
</comment>
<dbReference type="Pfam" id="PF01391">
    <property type="entry name" value="Collagen"/>
    <property type="match status" value="2"/>
</dbReference>
<evidence type="ECO:0000256" key="1">
    <source>
        <dbReference type="SAM" id="MobiDB-lite"/>
    </source>
</evidence>
<keyword evidence="2" id="KW-0732">Signal</keyword>
<dbReference type="GO" id="GO:0005615">
    <property type="term" value="C:extracellular space"/>
    <property type="evidence" value="ECO:0007669"/>
    <property type="project" value="TreeGrafter"/>
</dbReference>
<organism evidence="3 4">
    <name type="scientific">Scophthalmus maximus</name>
    <name type="common">Turbot</name>
    <name type="synonym">Psetta maxima</name>
    <dbReference type="NCBI Taxonomy" id="52904"/>
    <lineage>
        <taxon>Eukaryota</taxon>
        <taxon>Metazoa</taxon>
        <taxon>Chordata</taxon>
        <taxon>Craniata</taxon>
        <taxon>Vertebrata</taxon>
        <taxon>Euteleostomi</taxon>
        <taxon>Actinopterygii</taxon>
        <taxon>Neopterygii</taxon>
        <taxon>Teleostei</taxon>
        <taxon>Neoteleostei</taxon>
        <taxon>Acanthomorphata</taxon>
        <taxon>Carangaria</taxon>
        <taxon>Pleuronectiformes</taxon>
        <taxon>Pleuronectoidei</taxon>
        <taxon>Scophthalmidae</taxon>
        <taxon>Scophthalmus</taxon>
    </lineage>
</organism>
<dbReference type="InterPro" id="IPR008160">
    <property type="entry name" value="Collagen"/>
</dbReference>
<evidence type="ECO:0000256" key="2">
    <source>
        <dbReference type="SAM" id="SignalP"/>
    </source>
</evidence>
<dbReference type="PANTHER" id="PTHR24023">
    <property type="entry name" value="COLLAGEN ALPHA"/>
    <property type="match status" value="1"/>
</dbReference>
<feature type="chain" id="PRO_5025671266" evidence="2">
    <location>
        <begin position="17"/>
        <end position="538"/>
    </location>
</feature>
<protein>
    <submittedName>
        <fullName evidence="3">Uncharacterized protein</fullName>
    </submittedName>
</protein>
<gene>
    <name evidence="3" type="ORF">F2P81_024598</name>
</gene>
<evidence type="ECO:0000313" key="4">
    <source>
        <dbReference type="Proteomes" id="UP000438429"/>
    </source>
</evidence>
<proteinExistence type="predicted"/>
<dbReference type="GO" id="GO:0030198">
    <property type="term" value="P:extracellular matrix organization"/>
    <property type="evidence" value="ECO:0007669"/>
    <property type="project" value="TreeGrafter"/>
</dbReference>
<feature type="signal peptide" evidence="2">
    <location>
        <begin position="1"/>
        <end position="16"/>
    </location>
</feature>
<dbReference type="Proteomes" id="UP000438429">
    <property type="component" value="Unassembled WGS sequence"/>
</dbReference>
<dbReference type="AlphaFoldDB" id="A0A6A4RVC0"/>
<sequence>MPVCVVSCCVLRPVAAGQLLFATAHKRFLKGGEEFKLEQRVEGRPDDKPALTSALTSRSARTLFIIVHKSRGERKATACQKTRHRFGRPGPKGDPGDSGLPGQKFQFIEMIPTVSDTRLSDEDEDVPPPPGLGATLTGWLSVKSEPAASYTVDVRYFEVFGVEPRSVQGQSGRGIVRPPGERRPDRTSGSEGESGPAGRAASRHPSPARVLTVVIFSLQGPPGKDGTTGPRGPAGAMGPPGSPGISGAAGQPGKPGDTGPPGGNGPKGDKGERGDFAPQNMMRSIARQVCEHLVNAQMTRVNTLLNQIPSGISRNNNPGPPGPAGPTGRQGPRGEPGSAGTNGFPGSPGLPGQQGERGPAGEKGERGLSGVGQKGSRGPAGPPGESRTGSPGPSGSAGPRGPPGRSGYAGIRGPPGPPGYCDSSQCVGIPYNGQGYGACGGLTVQSWTLRNIRPPLFLMAFNLKPEKRVVKDKYIDFIDFPSCKSTNPYVSDQLLNTPVRSVAHIVVQTQEVDPERRSSAAIYFPAIRKGNPTFKGKP</sequence>
<dbReference type="PANTHER" id="PTHR24023:SF1038">
    <property type="entry name" value="COLLAGEN ALPHA-1(XVII) CHAIN ISOFORM X1"/>
    <property type="match status" value="1"/>
</dbReference>